<dbReference type="PANTHER" id="PTHR30273:SF2">
    <property type="entry name" value="PROTEIN FECR"/>
    <property type="match status" value="1"/>
</dbReference>
<evidence type="ECO:0000259" key="2">
    <source>
        <dbReference type="Pfam" id="PF04773"/>
    </source>
</evidence>
<reference evidence="4" key="2">
    <citation type="submission" date="2023-04" db="EMBL/GenBank/DDBJ databases">
        <title>Paracnuella aquatica gen. nov., sp. nov., a member of the family Chitinophagaceae isolated from a hot spring.</title>
        <authorList>
            <person name="Wang C."/>
        </authorList>
    </citation>
    <scope>NUCLEOTIDE SEQUENCE</scope>
    <source>
        <strain evidence="4">LB-8</strain>
    </source>
</reference>
<keyword evidence="1" id="KW-1133">Transmembrane helix</keyword>
<dbReference type="Gene3D" id="3.55.50.30">
    <property type="match status" value="1"/>
</dbReference>
<feature type="transmembrane region" description="Helical" evidence="1">
    <location>
        <begin position="92"/>
        <end position="111"/>
    </location>
</feature>
<dbReference type="PIRSF" id="PIRSF018266">
    <property type="entry name" value="FecR"/>
    <property type="match status" value="1"/>
</dbReference>
<evidence type="ECO:0000313" key="4">
    <source>
        <dbReference type="EMBL" id="MCU7549790.1"/>
    </source>
</evidence>
<dbReference type="FunFam" id="2.60.120.1440:FF:000001">
    <property type="entry name" value="Putative anti-sigma factor"/>
    <property type="match status" value="1"/>
</dbReference>
<keyword evidence="5" id="KW-1185">Reference proteome</keyword>
<dbReference type="Gene3D" id="2.60.120.1440">
    <property type="match status" value="1"/>
</dbReference>
<keyword evidence="1" id="KW-0812">Transmembrane</keyword>
<keyword evidence="1" id="KW-0472">Membrane</keyword>
<dbReference type="Proteomes" id="UP001155483">
    <property type="component" value="Unassembled WGS sequence"/>
</dbReference>
<accession>A0A9X2XVT6</accession>
<evidence type="ECO:0000313" key="5">
    <source>
        <dbReference type="Proteomes" id="UP001155483"/>
    </source>
</evidence>
<dbReference type="Pfam" id="PF04773">
    <property type="entry name" value="FecR"/>
    <property type="match status" value="1"/>
</dbReference>
<comment type="caution">
    <text evidence="4">The sequence shown here is derived from an EMBL/GenBank/DDBJ whole genome shotgun (WGS) entry which is preliminary data.</text>
</comment>
<gene>
    <name evidence="4" type="ORF">OCK74_11730</name>
</gene>
<dbReference type="InterPro" id="IPR006860">
    <property type="entry name" value="FecR"/>
</dbReference>
<organism evidence="4 5">
    <name type="scientific">Paraflavisolibacter caeni</name>
    <dbReference type="NCBI Taxonomy" id="2982496"/>
    <lineage>
        <taxon>Bacteria</taxon>
        <taxon>Pseudomonadati</taxon>
        <taxon>Bacteroidota</taxon>
        <taxon>Chitinophagia</taxon>
        <taxon>Chitinophagales</taxon>
        <taxon>Chitinophagaceae</taxon>
        <taxon>Paraflavisolibacter</taxon>
    </lineage>
</organism>
<dbReference type="RefSeq" id="WP_279297229.1">
    <property type="nucleotide sequence ID" value="NZ_JAOTIF010000007.1"/>
</dbReference>
<evidence type="ECO:0000259" key="3">
    <source>
        <dbReference type="Pfam" id="PF16344"/>
    </source>
</evidence>
<dbReference type="GO" id="GO:0016989">
    <property type="term" value="F:sigma factor antagonist activity"/>
    <property type="evidence" value="ECO:0007669"/>
    <property type="project" value="TreeGrafter"/>
</dbReference>
<protein>
    <submittedName>
        <fullName evidence="4">FecR family protein</fullName>
    </submittedName>
</protein>
<sequence length="351" mass="39594">MAGSRLIELLTKKKSGALSLPELKELKDLLARNPEDEFLASLVDDVFRQRLEYENMYSASKIEESLQRLHKKLEQQEGAGEKRSRVFRLNKMAAIAACLLLLAGLGLYMLYATGSQSLKQNVVATKKGSKSYILLPDGTQVWLNADSRVAYKDDFGKVNREITLTGEAYFNVVKDKSRPFIIHTETIDVKVLGTVFNVRAYKNDRSTETTLIRGSVEVSMRKDPDRKFLLKPFEKFSVSNSEEVRDKEEAGSESTALYTVNKIKPVADSSGSMETEWVKNRLVFEKERLDAIAMEISRWFDVEILITDEHLKSMEYSGAVGNASLEQVLESLKLTGALNYKINNKTVTITP</sequence>
<feature type="domain" description="Protein FecR C-terminal" evidence="3">
    <location>
        <begin position="281"/>
        <end position="349"/>
    </location>
</feature>
<dbReference type="InterPro" id="IPR012373">
    <property type="entry name" value="Ferrdict_sens_TM"/>
</dbReference>
<dbReference type="EMBL" id="JAOTIF010000007">
    <property type="protein sequence ID" value="MCU7549790.1"/>
    <property type="molecule type" value="Genomic_DNA"/>
</dbReference>
<reference evidence="4" key="1">
    <citation type="submission" date="2022-09" db="EMBL/GenBank/DDBJ databases">
        <authorList>
            <person name="Yuan C."/>
            <person name="Ke Z."/>
        </authorList>
    </citation>
    <scope>NUCLEOTIDE SEQUENCE</scope>
    <source>
        <strain evidence="4">LB-8</strain>
    </source>
</reference>
<dbReference type="AlphaFoldDB" id="A0A9X2XVT6"/>
<dbReference type="Pfam" id="PF16344">
    <property type="entry name" value="FecR_C"/>
    <property type="match status" value="1"/>
</dbReference>
<feature type="domain" description="FecR protein" evidence="2">
    <location>
        <begin position="122"/>
        <end position="217"/>
    </location>
</feature>
<dbReference type="InterPro" id="IPR032508">
    <property type="entry name" value="FecR_C"/>
</dbReference>
<dbReference type="PANTHER" id="PTHR30273">
    <property type="entry name" value="PERIPLASMIC SIGNAL SENSOR AND SIGMA FACTOR ACTIVATOR FECR-RELATED"/>
    <property type="match status" value="1"/>
</dbReference>
<proteinExistence type="predicted"/>
<name>A0A9X2XVT6_9BACT</name>
<evidence type="ECO:0000256" key="1">
    <source>
        <dbReference type="SAM" id="Phobius"/>
    </source>
</evidence>